<dbReference type="EMBL" id="OB660398">
    <property type="protein sequence ID" value="CAD7224567.1"/>
    <property type="molecule type" value="Genomic_DNA"/>
</dbReference>
<accession>A0A7R8W473</accession>
<feature type="coiled-coil region" evidence="7">
    <location>
        <begin position="1344"/>
        <end position="1374"/>
    </location>
</feature>
<evidence type="ECO:0000256" key="2">
    <source>
        <dbReference type="ARBA" id="ARBA00022553"/>
    </source>
</evidence>
<dbReference type="InterPro" id="IPR011009">
    <property type="entry name" value="Kinase-like_dom_sf"/>
</dbReference>
<feature type="compositionally biased region" description="Low complexity" evidence="8">
    <location>
        <begin position="941"/>
        <end position="951"/>
    </location>
</feature>
<keyword evidence="3" id="KW-0808">Transferase</keyword>
<feature type="compositionally biased region" description="Pro residues" evidence="8">
    <location>
        <begin position="761"/>
        <end position="771"/>
    </location>
</feature>
<dbReference type="InterPro" id="IPR008271">
    <property type="entry name" value="Ser/Thr_kinase_AS"/>
</dbReference>
<evidence type="ECO:0000256" key="3">
    <source>
        <dbReference type="ARBA" id="ARBA00022679"/>
    </source>
</evidence>
<feature type="coiled-coil region" evidence="7">
    <location>
        <begin position="1259"/>
        <end position="1304"/>
    </location>
</feature>
<evidence type="ECO:0000256" key="5">
    <source>
        <dbReference type="ARBA" id="ARBA00022777"/>
    </source>
</evidence>
<feature type="compositionally biased region" description="Low complexity" evidence="8">
    <location>
        <begin position="1514"/>
        <end position="1524"/>
    </location>
</feature>
<keyword evidence="1" id="KW-0723">Serine/threonine-protein kinase</keyword>
<keyword evidence="7" id="KW-0175">Coiled coil</keyword>
<organism evidence="9">
    <name type="scientific">Cyprideis torosa</name>
    <dbReference type="NCBI Taxonomy" id="163714"/>
    <lineage>
        <taxon>Eukaryota</taxon>
        <taxon>Metazoa</taxon>
        <taxon>Ecdysozoa</taxon>
        <taxon>Arthropoda</taxon>
        <taxon>Crustacea</taxon>
        <taxon>Oligostraca</taxon>
        <taxon>Ostracoda</taxon>
        <taxon>Podocopa</taxon>
        <taxon>Podocopida</taxon>
        <taxon>Cytherocopina</taxon>
        <taxon>Cytheroidea</taxon>
        <taxon>Cytherideidae</taxon>
        <taxon>Cyprideis</taxon>
    </lineage>
</organism>
<feature type="compositionally biased region" description="Low complexity" evidence="8">
    <location>
        <begin position="553"/>
        <end position="566"/>
    </location>
</feature>
<dbReference type="PROSITE" id="PS50011">
    <property type="entry name" value="PROTEIN_KINASE_DOM"/>
    <property type="match status" value="1"/>
</dbReference>
<dbReference type="Gene3D" id="3.30.200.20">
    <property type="entry name" value="Phosphorylase Kinase, domain 1"/>
    <property type="match status" value="1"/>
</dbReference>
<dbReference type="FunFam" id="1.10.510.10:FF:001298">
    <property type="entry name" value="STE20-like kinase"/>
    <property type="match status" value="1"/>
</dbReference>
<feature type="compositionally biased region" description="Low complexity" evidence="8">
    <location>
        <begin position="355"/>
        <end position="392"/>
    </location>
</feature>
<feature type="region of interest" description="Disordered" evidence="8">
    <location>
        <begin position="1510"/>
        <end position="1549"/>
    </location>
</feature>
<keyword evidence="2" id="KW-0597">Phosphoprotein</keyword>
<dbReference type="PROSITE" id="PS00108">
    <property type="entry name" value="PROTEIN_KINASE_ST"/>
    <property type="match status" value="1"/>
</dbReference>
<dbReference type="GO" id="GO:0005524">
    <property type="term" value="F:ATP binding"/>
    <property type="evidence" value="ECO:0007669"/>
    <property type="project" value="UniProtKB-UniRule"/>
</dbReference>
<feature type="compositionally biased region" description="Basic and acidic residues" evidence="8">
    <location>
        <begin position="911"/>
        <end position="921"/>
    </location>
</feature>
<dbReference type="OrthoDB" id="10027016at2759"/>
<dbReference type="InterPro" id="IPR051585">
    <property type="entry name" value="STE20_Ser/Thr_Kinases"/>
</dbReference>
<dbReference type="PANTHER" id="PTHR46538:SF3">
    <property type="entry name" value="PROTEIN KINASE DOMAIN-CONTAINING PROTEIN"/>
    <property type="match status" value="1"/>
</dbReference>
<feature type="compositionally biased region" description="Pro residues" evidence="8">
    <location>
        <begin position="462"/>
        <end position="474"/>
    </location>
</feature>
<dbReference type="SMART" id="SM00220">
    <property type="entry name" value="S_TKc"/>
    <property type="match status" value="1"/>
</dbReference>
<dbReference type="PANTHER" id="PTHR46538">
    <property type="entry name" value="PROTEIN KINASE DOMAIN-CONTAINING PROTEIN"/>
    <property type="match status" value="1"/>
</dbReference>
<dbReference type="SUPFAM" id="SSF56112">
    <property type="entry name" value="Protein kinase-like (PK-like)"/>
    <property type="match status" value="1"/>
</dbReference>
<keyword evidence="5" id="KW-0418">Kinase</keyword>
<name>A0A7R8W473_9CRUS</name>
<dbReference type="PROSITE" id="PS00107">
    <property type="entry name" value="PROTEIN_KINASE_ATP"/>
    <property type="match status" value="1"/>
</dbReference>
<dbReference type="Pfam" id="PF00069">
    <property type="entry name" value="Pkinase"/>
    <property type="match status" value="1"/>
</dbReference>
<evidence type="ECO:0000256" key="1">
    <source>
        <dbReference type="ARBA" id="ARBA00022527"/>
    </source>
</evidence>
<proteinExistence type="predicted"/>
<feature type="region of interest" description="Disordered" evidence="8">
    <location>
        <begin position="1421"/>
        <end position="1458"/>
    </location>
</feature>
<gene>
    <name evidence="9" type="ORF">CTOB1V02_LOCUS2524</name>
</gene>
<evidence type="ECO:0000256" key="7">
    <source>
        <dbReference type="SAM" id="Coils"/>
    </source>
</evidence>
<dbReference type="Pfam" id="PF12474">
    <property type="entry name" value="PKK"/>
    <property type="match status" value="2"/>
</dbReference>
<protein>
    <submittedName>
        <fullName evidence="9">Uncharacterized protein</fullName>
    </submittedName>
</protein>
<feature type="compositionally biased region" description="Polar residues" evidence="8">
    <location>
        <begin position="1032"/>
        <end position="1048"/>
    </location>
</feature>
<feature type="compositionally biased region" description="Basic and acidic residues" evidence="8">
    <location>
        <begin position="995"/>
        <end position="1019"/>
    </location>
</feature>
<sequence length="1549" mass="174127">MIFASQVCLKDACNCVFRCYLSRMSFFSNLKRVFQFTTGLEGSVKGKRGNREFDSIRHDTDPDDFWEIIGELGDGAFGKVHKAQHRETSDLAAAKICKLEAEEDLEDFLVEIEILRACHHPNVLSLIEAYFHEGKLWMLLDYCDGGAVDSIMVDLDKPLTEPQIGYVAKRMMAGLGYLHSQRVIHRDLKAGNVLLTTQGGVKLADFGVSARNRYTLQKRNTFIGSPYWMAPEVVMCETSRDCPYDYRADVWSFGITMIEMAQVEPPNHELSPLRVLLKIQKGQPPTLDAPRRFSKQFNAFISRCLVKNPAERPLVASLITHPFLQGHEDPKPILDLLTEYKAEVIEETVEEEFEGSTSSGPTTTTTSSSHQHRPGPSSSSSSGGSSGGSLLASERRRSSDDLGLGQPGKRKAPPPPVTAPAAEKVSKKPPAPLPPVSSSEKMAAEEGSKSASKATPVEEPKSIPPSPQEPAPKPPRTEKSVEKTAPERRTEVSTKKATEEVTPKVEEVVPRDAQEEKTPHPKSSIVHRSPSRSPIPKSPQPQRSPPKSPVPKSPQVSRPSSRSSTEPSRKQDETDESSRPEQTTGSGIEVGKGVEQALEDAKGASVTPPPSVPSDSQMSQPSWGKAEPMSIQPDSLEDSLSELADKTKPLKFRTPKAPPAYGSAPSSRPGTPLDSYRGSQSLPSSRPGTPGGRWSSMVSIGGGSDRVVATSTTSRPSTPPSRPSTPSVSSRRDTPAQEKQLDQSHVSIVTVGGDAGDEGSPEPPQKSPSAPPNFVVEVEGTTMEATDVDTVILPPPTEENQAKVNVSVRLEKNEEAETDAALLTDGSTPFVRDQRGSPVIQDLLTDGSTPFGDGRKGSPPAVPDSVDKALPSTQEKTEKKQKTQTPKQPSPTGPPKQINQPRMRYYYGEEPVVKEEGEPKKRYSLNMEDLVAWDKRGTPESARGASGGSASRPHKGADDRQRKPSKEKNIVYHEGEEIMIKSTSSRGRVKGGKRSQSEAELLKAFQREDVLPRNEKSDTTLKNAAGTPAPSEASTAAMEQSTVALSVRSSDKDSNTEEFPPVRLRKKPPDQLGAKEGGKKRSKEEMAELQVKKKTRKRTRKFVVDGVTVTTTTSKVIYGDEDGRFYDDHVLRKQELRELKMLQKQEQKQYQDLTLKARLSREQQDRKFEQDMAMLKRQYDVDLDNLNRSQKSQVERAELQLEMDLKAVSKRIRADQEKELRAFREGLRQEEKLVKQELELIPKDRRKEMHRIRKEEVLQEHAIRERNFLEKLNDQHEEALKKLSEKHREKIALLEKQILQQKHQLLRDRESAVWELEERQIHDKHQLAKRQLKDIFFLQRHQMLIRHEKEMEQVKRVNSRREEELLKAQAVERRALPKRIREERKAREMMFRESIRISMAQLDAAMEREKVKKFQENETRRYKAEQQRCEAKQQRQLEDLRRSAEMSEKELESLQSEKKRMLMEHETAKLKQQEEEYSRELREWRSLLMPRKRQLEDEFAAQLKQQEEFYTMTSSSSSSSSFSSRGDGGKVTPISNGRSSRKPHSMESR</sequence>
<evidence type="ECO:0000256" key="6">
    <source>
        <dbReference type="ARBA" id="ARBA00022840"/>
    </source>
</evidence>
<feature type="compositionally biased region" description="Pro residues" evidence="8">
    <location>
        <begin position="536"/>
        <end position="552"/>
    </location>
</feature>
<dbReference type="GO" id="GO:0004674">
    <property type="term" value="F:protein serine/threonine kinase activity"/>
    <property type="evidence" value="ECO:0007669"/>
    <property type="project" value="UniProtKB-KW"/>
</dbReference>
<keyword evidence="4" id="KW-0547">Nucleotide-binding</keyword>
<feature type="region of interest" description="Disordered" evidence="8">
    <location>
        <begin position="348"/>
        <end position="1095"/>
    </location>
</feature>
<feature type="compositionally biased region" description="Basic and acidic residues" evidence="8">
    <location>
        <begin position="567"/>
        <end position="579"/>
    </location>
</feature>
<dbReference type="InterPro" id="IPR017441">
    <property type="entry name" value="Protein_kinase_ATP_BS"/>
</dbReference>
<evidence type="ECO:0000256" key="8">
    <source>
        <dbReference type="SAM" id="MobiDB-lite"/>
    </source>
</evidence>
<dbReference type="InterPro" id="IPR022165">
    <property type="entry name" value="PKK"/>
</dbReference>
<keyword evidence="6" id="KW-0067">ATP-binding</keyword>
<feature type="compositionally biased region" description="Polar residues" evidence="8">
    <location>
        <begin position="677"/>
        <end position="687"/>
    </location>
</feature>
<dbReference type="Gene3D" id="1.10.510.10">
    <property type="entry name" value="Transferase(Phosphotransferase) domain 1"/>
    <property type="match status" value="1"/>
</dbReference>
<evidence type="ECO:0000256" key="4">
    <source>
        <dbReference type="ARBA" id="ARBA00022741"/>
    </source>
</evidence>
<dbReference type="InterPro" id="IPR000719">
    <property type="entry name" value="Prot_kinase_dom"/>
</dbReference>
<feature type="compositionally biased region" description="Basic and acidic residues" evidence="8">
    <location>
        <begin position="475"/>
        <end position="519"/>
    </location>
</feature>
<feature type="compositionally biased region" description="Basic and acidic residues" evidence="8">
    <location>
        <begin position="730"/>
        <end position="742"/>
    </location>
</feature>
<evidence type="ECO:0000313" key="9">
    <source>
        <dbReference type="EMBL" id="CAD7224567.1"/>
    </source>
</evidence>
<feature type="compositionally biased region" description="Basic and acidic residues" evidence="8">
    <location>
        <begin position="955"/>
        <end position="979"/>
    </location>
</feature>
<reference evidence="9" key="1">
    <citation type="submission" date="2020-11" db="EMBL/GenBank/DDBJ databases">
        <authorList>
            <person name="Tran Van P."/>
        </authorList>
    </citation>
    <scope>NUCLEOTIDE SEQUENCE</scope>
</reference>
<feature type="compositionally biased region" description="Basic and acidic residues" evidence="8">
    <location>
        <begin position="1076"/>
        <end position="1086"/>
    </location>
</feature>